<evidence type="ECO:0000313" key="1">
    <source>
        <dbReference type="EMBL" id="KAJ2988671.1"/>
    </source>
</evidence>
<dbReference type="Proteomes" id="UP001143856">
    <property type="component" value="Unassembled WGS sequence"/>
</dbReference>
<evidence type="ECO:0000313" key="2">
    <source>
        <dbReference type="Proteomes" id="UP001143856"/>
    </source>
</evidence>
<accession>A0ACC1PAI8</accession>
<keyword evidence="2" id="KW-1185">Reference proteome</keyword>
<comment type="caution">
    <text evidence="1">The sequence shown here is derived from an EMBL/GenBank/DDBJ whole genome shotgun (WGS) entry which is preliminary data.</text>
</comment>
<gene>
    <name evidence="1" type="ORF">NUW58_g3853</name>
</gene>
<proteinExistence type="predicted"/>
<reference evidence="1" key="1">
    <citation type="submission" date="2022-10" db="EMBL/GenBank/DDBJ databases">
        <title>Genome Sequence of Xylaria curta.</title>
        <authorList>
            <person name="Buettner E."/>
        </authorList>
    </citation>
    <scope>NUCLEOTIDE SEQUENCE</scope>
    <source>
        <strain evidence="1">Babe10</strain>
    </source>
</reference>
<organism evidence="1 2">
    <name type="scientific">Xylaria curta</name>
    <dbReference type="NCBI Taxonomy" id="42375"/>
    <lineage>
        <taxon>Eukaryota</taxon>
        <taxon>Fungi</taxon>
        <taxon>Dikarya</taxon>
        <taxon>Ascomycota</taxon>
        <taxon>Pezizomycotina</taxon>
        <taxon>Sordariomycetes</taxon>
        <taxon>Xylariomycetidae</taxon>
        <taxon>Xylariales</taxon>
        <taxon>Xylariaceae</taxon>
        <taxon>Xylaria</taxon>
    </lineage>
</organism>
<sequence length="366" mass="40376">MFVLIEKAEQRQREYFKSNGRSEKRQTTIPESLTPRKVKRKLGKRAPAIDIIDLETVGDGATTSESATASTSNPAPPPPSRPEPSTMAETSTLKSSGKGSYSGLGNIYDTTSDEGEDRWGGSNRTANNTTLQPSAVAKTSFTQLVKLERKHEAREEENYDEFSTSGEEELIAVGDRCSKTASTLGKHREPFITPSKVRTTDIENGLPTPSHTGRRSVKKLLFENESNCSNNNNIANAKRQRLDPDKSLGTQLFGQDKTINLALSSSTSPELPASPASPRTNPANLTSEIMDLLKEEDIPFATRSAVRKALQKYENQAKGYQCDGDGSRQAIKELEDHCEQLQARIDSLENGREECRAGLRDLWDRI</sequence>
<name>A0ACC1PAI8_9PEZI</name>
<protein>
    <submittedName>
        <fullName evidence="1">Uncharacterized protein</fullName>
    </submittedName>
</protein>
<dbReference type="EMBL" id="JAPDGR010000619">
    <property type="protein sequence ID" value="KAJ2988671.1"/>
    <property type="molecule type" value="Genomic_DNA"/>
</dbReference>